<evidence type="ECO:0000313" key="3">
    <source>
        <dbReference type="Proteomes" id="UP000777482"/>
    </source>
</evidence>
<comment type="caution">
    <text evidence="2">The sequence shown here is derived from an EMBL/GenBank/DDBJ whole genome shotgun (WGS) entry which is preliminary data.</text>
</comment>
<dbReference type="EMBL" id="PUHQ01000033">
    <property type="protein sequence ID" value="KAG0661641.1"/>
    <property type="molecule type" value="Genomic_DNA"/>
</dbReference>
<name>A0A9P6W3Q7_RHOMI</name>
<keyword evidence="3" id="KW-1185">Reference proteome</keyword>
<reference evidence="2 3" key="1">
    <citation type="submission" date="2020-11" db="EMBL/GenBank/DDBJ databases">
        <title>Kefir isolates.</title>
        <authorList>
            <person name="Marcisauskas S."/>
            <person name="Kim Y."/>
            <person name="Blasche S."/>
        </authorList>
    </citation>
    <scope>NUCLEOTIDE SEQUENCE [LARGE SCALE GENOMIC DNA]</scope>
    <source>
        <strain evidence="2 3">KR</strain>
    </source>
</reference>
<evidence type="ECO:0000256" key="1">
    <source>
        <dbReference type="SAM" id="MobiDB-lite"/>
    </source>
</evidence>
<proteinExistence type="predicted"/>
<protein>
    <submittedName>
        <fullName evidence="2">Uncharacterized protein</fullName>
    </submittedName>
</protein>
<feature type="compositionally biased region" description="Basic and acidic residues" evidence="1">
    <location>
        <begin position="148"/>
        <end position="179"/>
    </location>
</feature>
<sequence length="179" mass="19503">MDAARPSSTPPNEPDRVALPAPPLCDAKTRTTESGVPKSTMTWQERCDVRATGLNAHARDYIFNAPVRGYIPSSQTEARLFAAAFDEYDTDLMLVCVSAGPLKQPRGAKIEPRSALGLPAVAKVTKWGGQAAREMGRNALPPMVFDEPSMKKPRLEADHSGDEGKKVDFEETGKFRCQS</sequence>
<accession>A0A9P6W3Q7</accession>
<dbReference type="AlphaFoldDB" id="A0A9P6W3Q7"/>
<dbReference type="Proteomes" id="UP000777482">
    <property type="component" value="Unassembled WGS sequence"/>
</dbReference>
<organism evidence="2 3">
    <name type="scientific">Rhodotorula mucilaginosa</name>
    <name type="common">Yeast</name>
    <name type="synonym">Rhodotorula rubra</name>
    <dbReference type="NCBI Taxonomy" id="5537"/>
    <lineage>
        <taxon>Eukaryota</taxon>
        <taxon>Fungi</taxon>
        <taxon>Dikarya</taxon>
        <taxon>Basidiomycota</taxon>
        <taxon>Pucciniomycotina</taxon>
        <taxon>Microbotryomycetes</taxon>
        <taxon>Sporidiobolales</taxon>
        <taxon>Sporidiobolaceae</taxon>
        <taxon>Rhodotorula</taxon>
    </lineage>
</organism>
<evidence type="ECO:0000313" key="2">
    <source>
        <dbReference type="EMBL" id="KAG0661641.1"/>
    </source>
</evidence>
<feature type="region of interest" description="Disordered" evidence="1">
    <location>
        <begin position="138"/>
        <end position="179"/>
    </location>
</feature>
<feature type="region of interest" description="Disordered" evidence="1">
    <location>
        <begin position="1"/>
        <end position="39"/>
    </location>
</feature>
<gene>
    <name evidence="2" type="ORF">C6P46_003862</name>
</gene>